<dbReference type="HOGENOM" id="CLU_1041222_0_0_11"/>
<protein>
    <submittedName>
        <fullName evidence="1">Uncharacterized protein</fullName>
    </submittedName>
</protein>
<proteinExistence type="predicted"/>
<dbReference type="AlphaFoldDB" id="C7R270"/>
<dbReference type="Proteomes" id="UP000000628">
    <property type="component" value="Chromosome"/>
</dbReference>
<accession>C7R270</accession>
<evidence type="ECO:0000313" key="1">
    <source>
        <dbReference type="EMBL" id="ACV09958.1"/>
    </source>
</evidence>
<keyword evidence="2" id="KW-1185">Reference proteome</keyword>
<dbReference type="STRING" id="471856.Jden_2323"/>
<dbReference type="OrthoDB" id="9805159at2"/>
<organism evidence="1 2">
    <name type="scientific">Jonesia denitrificans (strain ATCC 14870 / DSM 20603 / BCRC 15368 / CIP 55.134 / JCM 11481 / NBRC 15587 / NCTC 10816 / Prevot 55134)</name>
    <name type="common">Listeria denitrificans</name>
    <dbReference type="NCBI Taxonomy" id="471856"/>
    <lineage>
        <taxon>Bacteria</taxon>
        <taxon>Bacillati</taxon>
        <taxon>Actinomycetota</taxon>
        <taxon>Actinomycetes</taxon>
        <taxon>Micrococcales</taxon>
        <taxon>Jonesiaceae</taxon>
        <taxon>Jonesia</taxon>
    </lineage>
</organism>
<dbReference type="EMBL" id="CP001706">
    <property type="protein sequence ID" value="ACV09958.1"/>
    <property type="molecule type" value="Genomic_DNA"/>
</dbReference>
<dbReference type="KEGG" id="jde:Jden_2323"/>
<reference evidence="1 2" key="1">
    <citation type="journal article" date="2009" name="Stand. Genomic Sci.">
        <title>Complete genome sequence of Jonesia denitrificans type strain (Prevot 55134).</title>
        <authorList>
            <person name="Pukall R."/>
            <person name="Gehrich-Schroter G."/>
            <person name="Lapidus A."/>
            <person name="Nolan M."/>
            <person name="Glavina Del Rio T."/>
            <person name="Lucas S."/>
            <person name="Chen F."/>
            <person name="Tice H."/>
            <person name="Pitluck S."/>
            <person name="Cheng J.F."/>
            <person name="Copeland A."/>
            <person name="Saunders E."/>
            <person name="Brettin T."/>
            <person name="Detter J.C."/>
            <person name="Bruce D."/>
            <person name="Goodwin L."/>
            <person name="Pati A."/>
            <person name="Ivanova N."/>
            <person name="Mavromatis K."/>
            <person name="Ovchinnikova G."/>
            <person name="Chen A."/>
            <person name="Palaniappan K."/>
            <person name="Land M."/>
            <person name="Hauser L."/>
            <person name="Chang Y.J."/>
            <person name="Jeffries C.D."/>
            <person name="Chain P."/>
            <person name="Goker M."/>
            <person name="Bristow J."/>
            <person name="Eisen J.A."/>
            <person name="Markowitz V."/>
            <person name="Hugenholtz P."/>
            <person name="Kyrpides N.C."/>
            <person name="Klenk H.P."/>
            <person name="Han C."/>
        </authorList>
    </citation>
    <scope>NUCLEOTIDE SEQUENCE [LARGE SCALE GENOMIC DNA]</scope>
    <source>
        <strain evidence="2">ATCC 14870 / DSM 20603 / BCRC 15368 / CIP 55.134 / JCM 11481 / NBRC 15587 / NCTC 10816 / Prevot 55134</strain>
    </source>
</reference>
<gene>
    <name evidence="1" type="ordered locus">Jden_2323</name>
</gene>
<evidence type="ECO:0000313" key="2">
    <source>
        <dbReference type="Proteomes" id="UP000000628"/>
    </source>
</evidence>
<sequence length="267" mass="29672">MRYETIATLANETYVITPLEEGQALHFNGNRYTGPVGEPIRVYGTGPVEISQGKWGNRLRATGKYDGPYFDGYTPSTVPAEFLTLQRSIDGSPWVTLAEDIQLDGAVTDPIPALAGTNTYRAVSKTVLPTSANGPNVDYQINEPKWHYINTGPHMSEVYRVYGNPNLSRQHSRNRATIHMAGRANPITITGENRSSTYTLTAQLTPDATPPNQWENLEWTPDPICYRDPSGQRILGTVNGTELTGSKWPEVSVAFTKTDYQEEEIYE</sequence>
<dbReference type="RefSeq" id="WP_015772570.1">
    <property type="nucleotide sequence ID" value="NC_013174.1"/>
</dbReference>
<name>C7R270_JONDD</name>